<evidence type="ECO:0000256" key="2">
    <source>
        <dbReference type="ARBA" id="ARBA00022448"/>
    </source>
</evidence>
<feature type="transmembrane region" description="Helical" evidence="7">
    <location>
        <begin position="195"/>
        <end position="214"/>
    </location>
</feature>
<feature type="transmembrane region" description="Helical" evidence="7">
    <location>
        <begin position="23"/>
        <end position="44"/>
    </location>
</feature>
<keyword evidence="10" id="KW-1185">Reference proteome</keyword>
<feature type="transmembrane region" description="Helical" evidence="7">
    <location>
        <begin position="380"/>
        <end position="403"/>
    </location>
</feature>
<dbReference type="CDD" id="cd17369">
    <property type="entry name" value="MFS_ShiA_like"/>
    <property type="match status" value="1"/>
</dbReference>
<evidence type="ECO:0000256" key="6">
    <source>
        <dbReference type="ARBA" id="ARBA00023136"/>
    </source>
</evidence>
<evidence type="ECO:0000313" key="9">
    <source>
        <dbReference type="EMBL" id="MCY0385981.1"/>
    </source>
</evidence>
<keyword evidence="4 7" id="KW-0812">Transmembrane</keyword>
<evidence type="ECO:0000313" key="10">
    <source>
        <dbReference type="Proteomes" id="UP001082899"/>
    </source>
</evidence>
<feature type="transmembrane region" description="Helical" evidence="7">
    <location>
        <begin position="285"/>
        <end position="307"/>
    </location>
</feature>
<dbReference type="SUPFAM" id="SSF103473">
    <property type="entry name" value="MFS general substrate transporter"/>
    <property type="match status" value="1"/>
</dbReference>
<sequence length="439" mass="47028">MASSGFLSISGDTRTLAQERRRVLIASVIGSIFEWYDFVAYGIASALVFNKLFFPSANPLTGTIAAFGTYAVGYVARPLGGAIFGHFGDRTGRKAMLSLTLLIMGFGTFLIGCLPTYAQIGMWAPALLILLRFLQGLGIGGEWGGSILMAVEFAPAGRRGLFGSLVQLGYPVGVIVSTVIFGIVSGLPQDAFLKWGWRIPFLISIFFVGAGLFIRLKLSESPVFENATKREPAIRMPLLEIFSHHRRTFFLAVGLKCSEIAFVSVATIVTISYVTGHLGLPKTVILNGLLLAAGVELFTIPFFGWLSDLYGRRAMFFAGCLFSILFAFPEFRLLDTRDPTIIAITIALAVSLGQGIMFGPEAAWLSELFGTKLRYSGASLGFQLGGAISGGFTPLAAAVLMSWAGGATWPVSVLLIAVACVTLLCAWLAPETAKGDLQK</sequence>
<comment type="caution">
    <text evidence="9">The sequence shown here is derived from an EMBL/GenBank/DDBJ whole genome shotgun (WGS) entry which is preliminary data.</text>
</comment>
<evidence type="ECO:0000259" key="8">
    <source>
        <dbReference type="PROSITE" id="PS50850"/>
    </source>
</evidence>
<proteinExistence type="predicted"/>
<feature type="transmembrane region" description="Helical" evidence="7">
    <location>
        <begin position="409"/>
        <end position="429"/>
    </location>
</feature>
<keyword evidence="6 7" id="KW-0472">Membrane</keyword>
<dbReference type="InterPro" id="IPR020846">
    <property type="entry name" value="MFS_dom"/>
</dbReference>
<evidence type="ECO:0000256" key="7">
    <source>
        <dbReference type="SAM" id="Phobius"/>
    </source>
</evidence>
<dbReference type="InterPro" id="IPR036259">
    <property type="entry name" value="MFS_trans_sf"/>
</dbReference>
<dbReference type="Pfam" id="PF07690">
    <property type="entry name" value="MFS_1"/>
    <property type="match status" value="1"/>
</dbReference>
<protein>
    <submittedName>
        <fullName evidence="9">MFS transporter</fullName>
    </submittedName>
</protein>
<dbReference type="Gene3D" id="1.20.1250.20">
    <property type="entry name" value="MFS general substrate transporter like domains"/>
    <property type="match status" value="2"/>
</dbReference>
<evidence type="ECO:0000256" key="1">
    <source>
        <dbReference type="ARBA" id="ARBA00004651"/>
    </source>
</evidence>
<accession>A0ABT3ZHG9</accession>
<feature type="transmembrane region" description="Helical" evidence="7">
    <location>
        <begin position="96"/>
        <end position="117"/>
    </location>
</feature>
<feature type="transmembrane region" description="Helical" evidence="7">
    <location>
        <begin position="123"/>
        <end position="149"/>
    </location>
</feature>
<feature type="transmembrane region" description="Helical" evidence="7">
    <location>
        <begin position="249"/>
        <end position="273"/>
    </location>
</feature>
<dbReference type="EMBL" id="JAPMXC010000001">
    <property type="protein sequence ID" value="MCY0385981.1"/>
    <property type="molecule type" value="Genomic_DNA"/>
</dbReference>
<evidence type="ECO:0000256" key="4">
    <source>
        <dbReference type="ARBA" id="ARBA00022692"/>
    </source>
</evidence>
<evidence type="ECO:0000256" key="5">
    <source>
        <dbReference type="ARBA" id="ARBA00022989"/>
    </source>
</evidence>
<gene>
    <name evidence="9" type="ORF">OVY01_01720</name>
</gene>
<dbReference type="PROSITE" id="PS50850">
    <property type="entry name" value="MFS"/>
    <property type="match status" value="1"/>
</dbReference>
<feature type="domain" description="Major facilitator superfamily (MFS) profile" evidence="8">
    <location>
        <begin position="23"/>
        <end position="434"/>
    </location>
</feature>
<dbReference type="PANTHER" id="PTHR43045">
    <property type="entry name" value="SHIKIMATE TRANSPORTER"/>
    <property type="match status" value="1"/>
</dbReference>
<keyword evidence="5 7" id="KW-1133">Transmembrane helix</keyword>
<organism evidence="9 10">
    <name type="scientific">Robbsia betulipollinis</name>
    <dbReference type="NCBI Taxonomy" id="2981849"/>
    <lineage>
        <taxon>Bacteria</taxon>
        <taxon>Pseudomonadati</taxon>
        <taxon>Pseudomonadota</taxon>
        <taxon>Betaproteobacteria</taxon>
        <taxon>Burkholderiales</taxon>
        <taxon>Burkholderiaceae</taxon>
        <taxon>Robbsia</taxon>
    </lineage>
</organism>
<feature type="transmembrane region" description="Helical" evidence="7">
    <location>
        <begin position="340"/>
        <end position="359"/>
    </location>
</feature>
<comment type="subcellular location">
    <subcellularLocation>
        <location evidence="1">Cell membrane</location>
        <topology evidence="1">Multi-pass membrane protein</topology>
    </subcellularLocation>
</comment>
<name>A0ABT3ZHG9_9BURK</name>
<keyword evidence="3" id="KW-1003">Cell membrane</keyword>
<dbReference type="InterPro" id="IPR011701">
    <property type="entry name" value="MFS"/>
</dbReference>
<keyword evidence="2" id="KW-0813">Transport</keyword>
<feature type="transmembrane region" description="Helical" evidence="7">
    <location>
        <begin position="64"/>
        <end position="84"/>
    </location>
</feature>
<evidence type="ECO:0000256" key="3">
    <source>
        <dbReference type="ARBA" id="ARBA00022475"/>
    </source>
</evidence>
<dbReference type="RefSeq" id="WP_267845163.1">
    <property type="nucleotide sequence ID" value="NZ_JAPMXC010000001.1"/>
</dbReference>
<dbReference type="PANTHER" id="PTHR43045:SF1">
    <property type="entry name" value="SHIKIMATE TRANSPORTER"/>
    <property type="match status" value="1"/>
</dbReference>
<feature type="transmembrane region" description="Helical" evidence="7">
    <location>
        <begin position="161"/>
        <end position="183"/>
    </location>
</feature>
<reference evidence="9" key="1">
    <citation type="submission" date="2022-11" db="EMBL/GenBank/DDBJ databases">
        <title>Robbsia betulipollinis sp. nov., isolated from pollen of birch (Betula pendula).</title>
        <authorList>
            <person name="Shi H."/>
            <person name="Ambika Manirajan B."/>
            <person name="Ratering S."/>
            <person name="Geissler-Plaum R."/>
            <person name="Schnell S."/>
        </authorList>
    </citation>
    <scope>NUCLEOTIDE SEQUENCE</scope>
    <source>
        <strain evidence="9">Bb-Pol-6</strain>
    </source>
</reference>
<feature type="transmembrane region" description="Helical" evidence="7">
    <location>
        <begin position="314"/>
        <end position="334"/>
    </location>
</feature>
<dbReference type="Proteomes" id="UP001082899">
    <property type="component" value="Unassembled WGS sequence"/>
</dbReference>